<keyword evidence="3" id="KW-1185">Reference proteome</keyword>
<feature type="region of interest" description="Disordered" evidence="1">
    <location>
        <begin position="28"/>
        <end position="56"/>
    </location>
</feature>
<feature type="compositionally biased region" description="Low complexity" evidence="1">
    <location>
        <begin position="182"/>
        <end position="197"/>
    </location>
</feature>
<protein>
    <submittedName>
        <fullName evidence="4">Uncharacterized protein</fullName>
    </submittedName>
</protein>
<sequence>MNIKYFLVILCIILLITFDLVEAGKKVGKKGKESKAVEGKGEKPEKVKEPKVKAEKTKVEKVKGKKVKKSKKNGKVAEEKVVEEPKIEEVVEEVHLDVEVVDRHLEEAHAENEIPTKVSTLQEKIAAAKAAKQAKASSAYEQCKQECRAKRDQLTAQEYVDKLKQELADAQEYLASQPLPEPQTAPVTPETTTEVPVLSKTKGEL</sequence>
<organism evidence="3 4">
    <name type="scientific">Strongyloides venezuelensis</name>
    <name type="common">Threadworm</name>
    <dbReference type="NCBI Taxonomy" id="75913"/>
    <lineage>
        <taxon>Eukaryota</taxon>
        <taxon>Metazoa</taxon>
        <taxon>Ecdysozoa</taxon>
        <taxon>Nematoda</taxon>
        <taxon>Chromadorea</taxon>
        <taxon>Rhabditida</taxon>
        <taxon>Tylenchina</taxon>
        <taxon>Panagrolaimomorpha</taxon>
        <taxon>Strongyloidoidea</taxon>
        <taxon>Strongyloididae</taxon>
        <taxon>Strongyloides</taxon>
    </lineage>
</organism>
<dbReference type="WBParaSite" id="SVE_1980400.1">
    <property type="protein sequence ID" value="SVE_1980400.1"/>
    <property type="gene ID" value="SVE_1980400"/>
</dbReference>
<keyword evidence="2" id="KW-0732">Signal</keyword>
<dbReference type="Proteomes" id="UP000035680">
    <property type="component" value="Unassembled WGS sequence"/>
</dbReference>
<evidence type="ECO:0000256" key="1">
    <source>
        <dbReference type="SAM" id="MobiDB-lite"/>
    </source>
</evidence>
<proteinExistence type="predicted"/>
<evidence type="ECO:0000313" key="4">
    <source>
        <dbReference type="WBParaSite" id="SVE_1980400.1"/>
    </source>
</evidence>
<feature type="signal peptide" evidence="2">
    <location>
        <begin position="1"/>
        <end position="23"/>
    </location>
</feature>
<feature type="chain" id="PRO_5005330730" evidence="2">
    <location>
        <begin position="24"/>
        <end position="205"/>
    </location>
</feature>
<feature type="region of interest" description="Disordered" evidence="1">
    <location>
        <begin position="171"/>
        <end position="205"/>
    </location>
</feature>
<evidence type="ECO:0000313" key="3">
    <source>
        <dbReference type="Proteomes" id="UP000035680"/>
    </source>
</evidence>
<reference evidence="4" key="2">
    <citation type="submission" date="2015-08" db="UniProtKB">
        <authorList>
            <consortium name="WormBaseParasite"/>
        </authorList>
    </citation>
    <scope>IDENTIFICATION</scope>
</reference>
<reference evidence="3" key="1">
    <citation type="submission" date="2014-07" db="EMBL/GenBank/DDBJ databases">
        <authorList>
            <person name="Martin A.A"/>
            <person name="De Silva N."/>
        </authorList>
    </citation>
    <scope>NUCLEOTIDE SEQUENCE</scope>
</reference>
<accession>A0A0K0G4Z2</accession>
<dbReference type="AlphaFoldDB" id="A0A0K0G4Z2"/>
<evidence type="ECO:0000256" key="2">
    <source>
        <dbReference type="SAM" id="SignalP"/>
    </source>
</evidence>
<name>A0A0K0G4Z2_STRVS</name>